<dbReference type="InterPro" id="IPR001557">
    <property type="entry name" value="L-lactate/malate_DH"/>
</dbReference>
<dbReference type="SUPFAM" id="SSF56327">
    <property type="entry name" value="LDH C-terminal domain-like"/>
    <property type="match status" value="1"/>
</dbReference>
<dbReference type="Pfam" id="PF00056">
    <property type="entry name" value="Ldh_1_N"/>
    <property type="match status" value="1"/>
</dbReference>
<keyword evidence="4 5" id="KW-0520">NAD</keyword>
<dbReference type="Gene3D" id="3.90.110.10">
    <property type="entry name" value="Lactate dehydrogenase/glycoside hydrolase, family 4, C-terminal"/>
    <property type="match status" value="1"/>
</dbReference>
<evidence type="ECO:0000259" key="9">
    <source>
        <dbReference type="Pfam" id="PF00056"/>
    </source>
</evidence>
<dbReference type="Proteomes" id="UP000191110">
    <property type="component" value="Unassembled WGS sequence"/>
</dbReference>
<dbReference type="GO" id="GO:0030060">
    <property type="term" value="F:L-malate dehydrogenase (NAD+) activity"/>
    <property type="evidence" value="ECO:0007669"/>
    <property type="project" value="UniProtKB-UniRule"/>
</dbReference>
<dbReference type="CDD" id="cd01339">
    <property type="entry name" value="LDH-like_MDH"/>
    <property type="match status" value="1"/>
</dbReference>
<gene>
    <name evidence="5" type="primary">mdh</name>
    <name evidence="11" type="ORF">BOW53_11690</name>
</gene>
<keyword evidence="3 5" id="KW-0560">Oxidoreductase</keyword>
<dbReference type="InterPro" id="IPR015955">
    <property type="entry name" value="Lactate_DH/Glyco_Ohase_4_C"/>
</dbReference>
<evidence type="ECO:0000256" key="3">
    <source>
        <dbReference type="ARBA" id="ARBA00023002"/>
    </source>
</evidence>
<keyword evidence="2 5" id="KW-0816">Tricarboxylic acid cycle</keyword>
<dbReference type="InterPro" id="IPR022383">
    <property type="entry name" value="Lactate/malate_DH_C"/>
</dbReference>
<feature type="binding site" evidence="5 7">
    <location>
        <position position="91"/>
    </location>
    <ligand>
        <name>substrate</name>
    </ligand>
</feature>
<evidence type="ECO:0000256" key="2">
    <source>
        <dbReference type="ARBA" id="ARBA00022532"/>
    </source>
</evidence>
<dbReference type="PANTHER" id="PTHR43128:SF16">
    <property type="entry name" value="L-LACTATE DEHYDROGENASE"/>
    <property type="match status" value="1"/>
</dbReference>
<feature type="binding site" evidence="5 8">
    <location>
        <begin position="10"/>
        <end position="15"/>
    </location>
    <ligand>
        <name>NAD(+)</name>
        <dbReference type="ChEBI" id="CHEBI:57540"/>
    </ligand>
</feature>
<dbReference type="HAMAP" id="MF_00487">
    <property type="entry name" value="Malate_dehydrog_3"/>
    <property type="match status" value="1"/>
</dbReference>
<dbReference type="OrthoDB" id="9802969at2"/>
<protein>
    <recommendedName>
        <fullName evidence="5">Malate dehydrogenase</fullName>
        <ecNumber evidence="5">1.1.1.37</ecNumber>
    </recommendedName>
</protein>
<evidence type="ECO:0000256" key="8">
    <source>
        <dbReference type="PIRSR" id="PIRSR000102-3"/>
    </source>
</evidence>
<dbReference type="FunFam" id="3.40.50.720:FF:000018">
    <property type="entry name" value="Malate dehydrogenase"/>
    <property type="match status" value="1"/>
</dbReference>
<feature type="binding site" evidence="5 8">
    <location>
        <position position="34"/>
    </location>
    <ligand>
        <name>NAD(+)</name>
        <dbReference type="ChEBI" id="CHEBI:57540"/>
    </ligand>
</feature>
<evidence type="ECO:0000256" key="6">
    <source>
        <dbReference type="PIRSR" id="PIRSR000102-1"/>
    </source>
</evidence>
<sequence length="311" mass="33226">MHRTKIALIGGGQIGSVLALMATQKELGNIVIVDRPESENNVKGKALDIMTLRPHDGIDVELIGTSNYDDIDDADVVIVTAGIPRKPNMSRDDLLGINIEIIKGVAEEVKVHAPNAFVVVATNPVDAMSYTFQKVSGFPKSRVVGLSGALDTGRFQAFIAMETGLSANDVSCMVMGGHGPTMIPLVRTATVAGIPISELLTQERIDSIMKRTREAGTEIVHLLGNGSAYFSSAASIMEMVEAYLGDKKRVISSSMLCEGEYGVNGYYIGVPCVIGTNGVERIIEADLTDDEKAMFQTNFEAVKATTDNTGL</sequence>
<dbReference type="AlphaFoldDB" id="A0A1T2L2W7"/>
<comment type="caution">
    <text evidence="5">Lacks conserved residue(s) required for the propagation of feature annotation.</text>
</comment>
<dbReference type="PRINTS" id="PR00086">
    <property type="entry name" value="LLDHDRGNASE"/>
</dbReference>
<accession>A0A1T2L2W7</accession>
<dbReference type="InterPro" id="IPR011275">
    <property type="entry name" value="Malate_DH_type3"/>
</dbReference>
<dbReference type="FunFam" id="3.90.110.10:FF:000004">
    <property type="entry name" value="Malate dehydrogenase"/>
    <property type="match status" value="1"/>
</dbReference>
<dbReference type="GO" id="GO:0004459">
    <property type="term" value="F:L-lactate dehydrogenase (NAD+) activity"/>
    <property type="evidence" value="ECO:0007669"/>
    <property type="project" value="TreeGrafter"/>
</dbReference>
<comment type="function">
    <text evidence="1 5">Catalyzes the reversible oxidation of malate to oxaloacetate.</text>
</comment>
<keyword evidence="12" id="KW-1185">Reference proteome</keyword>
<reference evidence="11 12" key="1">
    <citation type="submission" date="2016-11" db="EMBL/GenBank/DDBJ databases">
        <title>Mixed transmission modes and dynamic genome evolution in an obligate animal-bacterial symbiosis.</title>
        <authorList>
            <person name="Russell S.L."/>
            <person name="Corbett-Detig R.B."/>
            <person name="Cavanaugh C.M."/>
        </authorList>
    </citation>
    <scope>NUCLEOTIDE SEQUENCE [LARGE SCALE GENOMIC DNA]</scope>
    <source>
        <strain evidence="11">Sveles-Q1</strain>
    </source>
</reference>
<feature type="binding site" evidence="5 7">
    <location>
        <position position="123"/>
    </location>
    <ligand>
        <name>substrate</name>
    </ligand>
</feature>
<dbReference type="Gene3D" id="3.40.50.720">
    <property type="entry name" value="NAD(P)-binding Rossmann-like Domain"/>
    <property type="match status" value="1"/>
</dbReference>
<dbReference type="Pfam" id="PF02866">
    <property type="entry name" value="Ldh_1_C"/>
    <property type="match status" value="1"/>
</dbReference>
<comment type="similarity">
    <text evidence="5">Belongs to the LDH/MDH superfamily. MDH type 3 family.</text>
</comment>
<dbReference type="SUPFAM" id="SSF51735">
    <property type="entry name" value="NAD(P)-binding Rossmann-fold domains"/>
    <property type="match status" value="1"/>
</dbReference>
<organism evidence="11 12">
    <name type="scientific">Solemya pervernicosa gill symbiont</name>
    <dbReference type="NCBI Taxonomy" id="642797"/>
    <lineage>
        <taxon>Bacteria</taxon>
        <taxon>Pseudomonadati</taxon>
        <taxon>Pseudomonadota</taxon>
        <taxon>Gammaproteobacteria</taxon>
        <taxon>sulfur-oxidizing symbionts</taxon>
    </lineage>
</organism>
<comment type="caution">
    <text evidence="11">The sequence shown here is derived from an EMBL/GenBank/DDBJ whole genome shotgun (WGS) entry which is preliminary data.</text>
</comment>
<dbReference type="EMBL" id="MPRL01000052">
    <property type="protein sequence ID" value="OOZ39414.1"/>
    <property type="molecule type" value="Genomic_DNA"/>
</dbReference>
<evidence type="ECO:0000259" key="10">
    <source>
        <dbReference type="Pfam" id="PF02866"/>
    </source>
</evidence>
<dbReference type="NCBIfam" id="NF004863">
    <property type="entry name" value="PRK06223.1"/>
    <property type="match status" value="1"/>
</dbReference>
<proteinExistence type="inferred from homology"/>
<dbReference type="GO" id="GO:0006089">
    <property type="term" value="P:lactate metabolic process"/>
    <property type="evidence" value="ECO:0007669"/>
    <property type="project" value="TreeGrafter"/>
</dbReference>
<feature type="domain" description="Lactate/malate dehydrogenase C-terminal" evidence="10">
    <location>
        <begin position="150"/>
        <end position="305"/>
    </location>
</feature>
<dbReference type="EC" id="1.1.1.37" evidence="5"/>
<feature type="binding site" evidence="5 7">
    <location>
        <position position="154"/>
    </location>
    <ligand>
        <name>substrate</name>
    </ligand>
</feature>
<evidence type="ECO:0000313" key="12">
    <source>
        <dbReference type="Proteomes" id="UP000191110"/>
    </source>
</evidence>
<dbReference type="RefSeq" id="WP_078484263.1">
    <property type="nucleotide sequence ID" value="NZ_MPRL01000052.1"/>
</dbReference>
<dbReference type="PANTHER" id="PTHR43128">
    <property type="entry name" value="L-2-HYDROXYCARBOXYLATE DEHYDROGENASE (NAD(P)(+))"/>
    <property type="match status" value="1"/>
</dbReference>
<dbReference type="InterPro" id="IPR036291">
    <property type="entry name" value="NAD(P)-bd_dom_sf"/>
</dbReference>
<dbReference type="InterPro" id="IPR001236">
    <property type="entry name" value="Lactate/malate_DH_N"/>
</dbReference>
<evidence type="ECO:0000256" key="7">
    <source>
        <dbReference type="PIRSR" id="PIRSR000102-2"/>
    </source>
</evidence>
<dbReference type="NCBIfam" id="TIGR01763">
    <property type="entry name" value="MalateDH_bact"/>
    <property type="match status" value="1"/>
</dbReference>
<evidence type="ECO:0000256" key="5">
    <source>
        <dbReference type="HAMAP-Rule" id="MF_00487"/>
    </source>
</evidence>
<comment type="catalytic activity">
    <reaction evidence="5">
        <text>(S)-malate + NAD(+) = oxaloacetate + NADH + H(+)</text>
        <dbReference type="Rhea" id="RHEA:21432"/>
        <dbReference type="ChEBI" id="CHEBI:15378"/>
        <dbReference type="ChEBI" id="CHEBI:15589"/>
        <dbReference type="ChEBI" id="CHEBI:16452"/>
        <dbReference type="ChEBI" id="CHEBI:57540"/>
        <dbReference type="ChEBI" id="CHEBI:57945"/>
        <dbReference type="EC" id="1.1.1.37"/>
    </reaction>
</comment>
<feature type="binding site" evidence="5 7">
    <location>
        <position position="85"/>
    </location>
    <ligand>
        <name>substrate</name>
    </ligand>
</feature>
<feature type="binding site" evidence="5 8">
    <location>
        <position position="98"/>
    </location>
    <ligand>
        <name>NAD(+)</name>
        <dbReference type="ChEBI" id="CHEBI:57540"/>
    </ligand>
</feature>
<evidence type="ECO:0000256" key="4">
    <source>
        <dbReference type="ARBA" id="ARBA00023027"/>
    </source>
</evidence>
<evidence type="ECO:0000256" key="1">
    <source>
        <dbReference type="ARBA" id="ARBA00003966"/>
    </source>
</evidence>
<feature type="active site" description="Proton acceptor" evidence="5 6">
    <location>
        <position position="178"/>
    </location>
</feature>
<dbReference type="GO" id="GO:0006099">
    <property type="term" value="P:tricarboxylic acid cycle"/>
    <property type="evidence" value="ECO:0007669"/>
    <property type="project" value="UniProtKB-UniRule"/>
</dbReference>
<feature type="domain" description="Lactate/malate dehydrogenase N-terminal" evidence="9">
    <location>
        <begin position="4"/>
        <end position="145"/>
    </location>
</feature>
<evidence type="ECO:0000313" key="11">
    <source>
        <dbReference type="EMBL" id="OOZ39414.1"/>
    </source>
</evidence>
<name>A0A1T2L2W7_9GAMM</name>
<dbReference type="PIRSF" id="PIRSF000102">
    <property type="entry name" value="Lac_mal_DH"/>
    <property type="match status" value="1"/>
</dbReference>